<sequence>MIDVNGAEAQNQATKIGQANDKLTISQTVTFSSGTTVPGNATATTTFEEFKTSSTTIQQLLNRDVANIHSAVAAFERADSQTKQLFDRPFTGLMK</sequence>
<keyword evidence="3" id="KW-1185">Reference proteome</keyword>
<dbReference type="KEGG" id="ess:ATZ33_08915"/>
<dbReference type="RefSeq" id="WP_071877479.1">
    <property type="nucleotide sequence ID" value="NZ_JXLC01000009.1"/>
</dbReference>
<gene>
    <name evidence="1" type="ORF">ATZ33_08915</name>
    <name evidence="2" type="ORF">RV15_GL003556</name>
</gene>
<organism evidence="2 4">
    <name type="scientific">Enterococcus silesiacus</name>
    <dbReference type="NCBI Taxonomy" id="332949"/>
    <lineage>
        <taxon>Bacteria</taxon>
        <taxon>Bacillati</taxon>
        <taxon>Bacillota</taxon>
        <taxon>Bacilli</taxon>
        <taxon>Lactobacillales</taxon>
        <taxon>Enterococcaceae</taxon>
        <taxon>Enterococcus</taxon>
    </lineage>
</organism>
<evidence type="ECO:0000313" key="4">
    <source>
        <dbReference type="Proteomes" id="UP000183039"/>
    </source>
</evidence>
<evidence type="ECO:0000313" key="3">
    <source>
        <dbReference type="Proteomes" id="UP000065511"/>
    </source>
</evidence>
<evidence type="ECO:0000313" key="1">
    <source>
        <dbReference type="EMBL" id="ALS01483.1"/>
    </source>
</evidence>
<dbReference type="EMBL" id="JXLC01000009">
    <property type="protein sequence ID" value="OJG91911.1"/>
    <property type="molecule type" value="Genomic_DNA"/>
</dbReference>
<dbReference type="InterPro" id="IPR021477">
    <property type="entry name" value="TVIIS_effector_SACOL2603_fam"/>
</dbReference>
<reference evidence="2 4" key="1">
    <citation type="submission" date="2014-12" db="EMBL/GenBank/DDBJ databases">
        <title>Draft genome sequences of 29 type strains of Enterococci.</title>
        <authorList>
            <person name="Zhong Z."/>
            <person name="Sun Z."/>
            <person name="Liu W."/>
            <person name="Zhang W."/>
            <person name="Zhang H."/>
        </authorList>
    </citation>
    <scope>NUCLEOTIDE SEQUENCE [LARGE SCALE GENOMIC DNA]</scope>
    <source>
        <strain evidence="2 4">DSM 22801</strain>
    </source>
</reference>
<dbReference type="AlphaFoldDB" id="A0A0S3KB07"/>
<protein>
    <submittedName>
        <fullName evidence="2">Type VII secretion effector</fullName>
    </submittedName>
</protein>
<evidence type="ECO:0000313" key="2">
    <source>
        <dbReference type="EMBL" id="OJG91911.1"/>
    </source>
</evidence>
<dbReference type="EMBL" id="CP013614">
    <property type="protein sequence ID" value="ALS01483.1"/>
    <property type="molecule type" value="Genomic_DNA"/>
</dbReference>
<dbReference type="Proteomes" id="UP000065511">
    <property type="component" value="Chromosome"/>
</dbReference>
<proteinExistence type="predicted"/>
<accession>A0A0S3KB07</accession>
<dbReference type="Proteomes" id="UP000183039">
    <property type="component" value="Unassembled WGS sequence"/>
</dbReference>
<dbReference type="OrthoDB" id="2185761at2"/>
<name>A0A0S3KB07_9ENTE</name>
<dbReference type="NCBIfam" id="TIGR04197">
    <property type="entry name" value="T7SS_SACOL2603"/>
    <property type="match status" value="1"/>
</dbReference>
<reference evidence="1 3" key="2">
    <citation type="submission" date="2015-12" db="EMBL/GenBank/DDBJ databases">
        <authorList>
            <person name="Lauer A."/>
            <person name="Humrighouse B."/>
            <person name="Loparev V."/>
            <person name="Shewmaker P.L."/>
            <person name="Whitney A.M."/>
            <person name="McLaughlin R.W."/>
        </authorList>
    </citation>
    <scope>NUCLEOTIDE SEQUENCE [LARGE SCALE GENOMIC DNA]</scope>
    <source>
        <strain evidence="1 3">LMG 23085</strain>
    </source>
</reference>